<dbReference type="GO" id="GO:0007015">
    <property type="term" value="P:actin filament organization"/>
    <property type="evidence" value="ECO:0007669"/>
    <property type="project" value="TreeGrafter"/>
</dbReference>
<evidence type="ECO:0000313" key="13">
    <source>
        <dbReference type="EMBL" id="CAJ0592007.1"/>
    </source>
</evidence>
<dbReference type="PROSITE" id="PS51126">
    <property type="entry name" value="DILUTE"/>
    <property type="match status" value="1"/>
</dbReference>
<evidence type="ECO:0000256" key="5">
    <source>
        <dbReference type="ARBA" id="ARBA00023123"/>
    </source>
</evidence>
<dbReference type="InterPro" id="IPR002710">
    <property type="entry name" value="Dilute_dom"/>
</dbReference>
<evidence type="ECO:0000256" key="9">
    <source>
        <dbReference type="SAM" id="Coils"/>
    </source>
</evidence>
<dbReference type="Gene3D" id="1.20.5.190">
    <property type="match status" value="3"/>
</dbReference>
<feature type="compositionally biased region" description="Polar residues" evidence="10">
    <location>
        <begin position="1118"/>
        <end position="1137"/>
    </location>
</feature>
<evidence type="ECO:0000256" key="8">
    <source>
        <dbReference type="PROSITE-ProRule" id="PRU00782"/>
    </source>
</evidence>
<evidence type="ECO:0000256" key="1">
    <source>
        <dbReference type="ARBA" id="ARBA00008314"/>
    </source>
</evidence>
<dbReference type="PANTHER" id="PTHR13140:SF706">
    <property type="entry name" value="DILUTE CLASS UNCONVENTIONAL MYOSIN, ISOFORM C"/>
    <property type="match status" value="1"/>
</dbReference>
<feature type="coiled-coil region" evidence="9">
    <location>
        <begin position="974"/>
        <end position="1032"/>
    </location>
</feature>
<dbReference type="GO" id="GO:0005524">
    <property type="term" value="F:ATP binding"/>
    <property type="evidence" value="ECO:0007669"/>
    <property type="project" value="UniProtKB-UniRule"/>
</dbReference>
<dbReference type="Pfam" id="PF00063">
    <property type="entry name" value="Myosin_head"/>
    <property type="match status" value="1"/>
</dbReference>
<dbReference type="SMART" id="SM00242">
    <property type="entry name" value="MYSc"/>
    <property type="match status" value="1"/>
</dbReference>
<dbReference type="CDD" id="cd23767">
    <property type="entry name" value="IQCD"/>
    <property type="match status" value="3"/>
</dbReference>
<dbReference type="Gene3D" id="1.20.120.720">
    <property type="entry name" value="Myosin VI head, motor domain, U50 subdomain"/>
    <property type="match status" value="1"/>
</dbReference>
<dbReference type="GO" id="GO:0016020">
    <property type="term" value="C:membrane"/>
    <property type="evidence" value="ECO:0007669"/>
    <property type="project" value="TreeGrafter"/>
</dbReference>
<feature type="coiled-coil region" evidence="9">
    <location>
        <begin position="1153"/>
        <end position="1224"/>
    </location>
</feature>
<feature type="coiled-coil region" evidence="9">
    <location>
        <begin position="1065"/>
        <end position="1106"/>
    </location>
</feature>
<dbReference type="CDD" id="cd15470">
    <property type="entry name" value="Myo5_CBD"/>
    <property type="match status" value="1"/>
</dbReference>
<keyword evidence="3 8" id="KW-0067">ATP-binding</keyword>
<dbReference type="EMBL" id="CATQJL010000001">
    <property type="protein sequence ID" value="CAJ0592007.1"/>
    <property type="molecule type" value="Genomic_DNA"/>
</dbReference>
<reference evidence="13" key="1">
    <citation type="submission" date="2023-07" db="EMBL/GenBank/DDBJ databases">
        <authorList>
            <consortium name="CYATHOMIX"/>
        </authorList>
    </citation>
    <scope>NUCLEOTIDE SEQUENCE</scope>
    <source>
        <strain evidence="13">N/A</strain>
    </source>
</reference>
<sequence>MWERLLVLSRRPGTALARQLAIKKYVVPPLETEGERVSMDLHGGETLGRSQSYPLENYKRGARVWHRHPELVWISGVLEDDVTFSTKVLRIRLDNDEVVELRISSPNQLPFLRNPAILIGKDDLTSLSYLHEPAVLHNLQVRFIERECIYTYCGIVLVAINPYADCSHLYGEEVIQVYRGVGRQVRELDPHIYAVAEEAFYDLAEFNKCQSIIVSGESGAGKTVSAKYVMKYFASIAGHRTSSAGIEDRVLATNPIMEAIGNAKTIRNDNSSRFGKYIQINFDEKFTISGAEMKTYLLEKSRLVFQAPNERNYHIFYQLCAARDHPVIRDLDLGSSESYWYTAQGGDSKIPTVDDRQEFLETLKALDVLGFNQDKQRDIFRVLKCILLLGNIQFNPNGDGSTIASMNAKEISQLCNDFKISEPELRMWLTVREIRAAGETVRKGLDPRDAGRSRDALAKLLYAQIFSWFVDRCNESLIEKEKKASRNKKFVGVLDIYGFETFEINSFEQFCINYANEKLQQQFNQHVFKLEQEEYEREELSWVRIDFHDNQPTIDLIEGRPGLIDYLDEQCKVINGSDFGWLDRISNCPKLKKNQQLQFPRFKSSKFTVQHFAADVLYTIDGFMEKNKDAVSKQLLELVATTKFPLLREIMVSHVAGEEIPGRKVGKTVAGQFRESLRDLMAVLGTTRPHYVRCIKPNDEKERFYFEPKRAIQQLRACGVLETVRISAAGFPTRWTYEEFGRRYRVLYPEGKAMWRDKPRQFAEKACYKYLEEGKFALGKTKIFFRTGQVALLERIRLETLSASAVLIQSRWRGYVARKRFEAMMKSIRTIQAATRAFLAVRRLHYLQMHRAAIAIQSAYRGYVCRRRYQELRAAVLAIQAHYRAAKVRAWVMKMRYEKSAIIIQKYWRGYLVRREEIKRRQKIVLVQCCVRRWLARRRLRELKIESRSVNHLQKLNSGLENKIIGLQMKLDSVTSDRNRLAAAEDQLQRIRAELVSAEAEKRELKTKLEKVEELALEVERLETECDVKEAQKCELETRIKEQTCRQEQLQTEYSAKTAELTDRLDSSISLAAELEAELKKTQAALAHESERRAAAERERDLMRDQLLQNASLLASPHFSRNGSLRESGRQPFSQTGLDGKPDAHDLDELALILRQQQMINNLRMRAEQSQRENERLRGLVEASSLIDSLEKRTSLRNFESHKLQELETAYSRLKLELEGLVAEKADAGLENMNVKMLFDRLIEDNDRRREESAELRAILATRFERQSLHAGGSPRPDSGHCSAGHSEDGSCDLDEELCLERQCRQLKALAENLNRVLIDRNQEIEKLEKRLSETTPPFRPSDCSVDEALRDVHGRLNSLASENLSLNDKLSRQSEELAEARSQLRGYTSGLGLSLDDTADSDVIRLETLSKDGVEHSALLEVFNVPEFTRILICDLKPRMARLLTKSFPAYVILSAFRYYDHAHDDASLTSLFNTLHLMLKDTVTRSHDMDVLSLWLVNTWRLFNLLRQYSGDKAKPEWTAANTEKQNSHRLQSYDITPIREQLRLRVEECYQNLMKRAVEPILSPKIVPGILQHETTSDVGVPSGAKQQSRELSREAAKKGLDDLLNFLNYVHAKLAVYGADQVLLGQVFGQISSWICALSLNHMMFRKELCNFEKAIQIKHNVTEIQSWLSSKGLDAHRDALEPLVQACHLLQSKKDESNIDTLCGEMTSKLKPRQVIAILQHYAPSDDFEERDIDAELLVMIQRRLNERARANGETSEDQNTLIVMGTYLQPFNSEPFVHSDFALETLSLPTCLHLQHVCRLL</sequence>
<feature type="region of interest" description="Disordered" evidence="10">
    <location>
        <begin position="1267"/>
        <end position="1287"/>
    </location>
</feature>
<feature type="domain" description="Myosin motor" evidence="12">
    <location>
        <begin position="119"/>
        <end position="798"/>
    </location>
</feature>
<dbReference type="Gene3D" id="1.20.58.530">
    <property type="match status" value="1"/>
</dbReference>
<dbReference type="InterPro" id="IPR036103">
    <property type="entry name" value="MYSc_Myo5"/>
</dbReference>
<feature type="domain" description="Dilute" evidence="11">
    <location>
        <begin position="1471"/>
        <end position="1752"/>
    </location>
</feature>
<accession>A0AA36DTX8</accession>
<evidence type="ECO:0000313" key="14">
    <source>
        <dbReference type="Proteomes" id="UP001176961"/>
    </source>
</evidence>
<dbReference type="Gene3D" id="1.10.10.820">
    <property type="match status" value="1"/>
</dbReference>
<dbReference type="CDD" id="cd01380">
    <property type="entry name" value="MYSc_Myo5"/>
    <property type="match status" value="1"/>
</dbReference>
<dbReference type="InterPro" id="IPR036961">
    <property type="entry name" value="Kinesin_motor_dom_sf"/>
</dbReference>
<organism evidence="13 14">
    <name type="scientific">Cylicocyclus nassatus</name>
    <name type="common">Nematode worm</name>
    <dbReference type="NCBI Taxonomy" id="53992"/>
    <lineage>
        <taxon>Eukaryota</taxon>
        <taxon>Metazoa</taxon>
        <taxon>Ecdysozoa</taxon>
        <taxon>Nematoda</taxon>
        <taxon>Chromadorea</taxon>
        <taxon>Rhabditida</taxon>
        <taxon>Rhabditina</taxon>
        <taxon>Rhabditomorpha</taxon>
        <taxon>Strongyloidea</taxon>
        <taxon>Strongylidae</taxon>
        <taxon>Cylicocyclus</taxon>
    </lineage>
</organism>
<evidence type="ECO:0000256" key="2">
    <source>
        <dbReference type="ARBA" id="ARBA00022741"/>
    </source>
</evidence>
<dbReference type="FunFam" id="1.10.10.820:FF:000001">
    <property type="entry name" value="Myosin heavy chain"/>
    <property type="match status" value="1"/>
</dbReference>
<evidence type="ECO:0000256" key="4">
    <source>
        <dbReference type="ARBA" id="ARBA00023054"/>
    </source>
</evidence>
<keyword evidence="7 8" id="KW-0009">Actin-binding</keyword>
<evidence type="ECO:0000256" key="3">
    <source>
        <dbReference type="ARBA" id="ARBA00022840"/>
    </source>
</evidence>
<dbReference type="PANTHER" id="PTHR13140">
    <property type="entry name" value="MYOSIN"/>
    <property type="match status" value="1"/>
</dbReference>
<evidence type="ECO:0000256" key="7">
    <source>
        <dbReference type="ARBA" id="ARBA00023203"/>
    </source>
</evidence>
<keyword evidence="14" id="KW-1185">Reference proteome</keyword>
<evidence type="ECO:0000259" key="12">
    <source>
        <dbReference type="PROSITE" id="PS51456"/>
    </source>
</evidence>
<name>A0AA36DTX8_CYLNA</name>
<dbReference type="InterPro" id="IPR000048">
    <property type="entry name" value="IQ_motif_EF-hand-BS"/>
</dbReference>
<evidence type="ECO:0000256" key="10">
    <source>
        <dbReference type="SAM" id="MobiDB-lite"/>
    </source>
</evidence>
<dbReference type="GO" id="GO:0051015">
    <property type="term" value="F:actin filament binding"/>
    <property type="evidence" value="ECO:0007669"/>
    <property type="project" value="TreeGrafter"/>
</dbReference>
<keyword evidence="5 8" id="KW-0518">Myosin</keyword>
<feature type="region of interest" description="Actin-binding" evidence="8">
    <location>
        <begin position="677"/>
        <end position="699"/>
    </location>
</feature>
<dbReference type="Proteomes" id="UP001176961">
    <property type="component" value="Unassembled WGS sequence"/>
</dbReference>
<dbReference type="InterPro" id="IPR027417">
    <property type="entry name" value="P-loop_NTPase"/>
</dbReference>
<dbReference type="GO" id="GO:0005737">
    <property type="term" value="C:cytoplasm"/>
    <property type="evidence" value="ECO:0007669"/>
    <property type="project" value="TreeGrafter"/>
</dbReference>
<dbReference type="Gene3D" id="3.40.850.10">
    <property type="entry name" value="Kinesin motor domain"/>
    <property type="match status" value="1"/>
</dbReference>
<feature type="coiled-coil region" evidence="9">
    <location>
        <begin position="1357"/>
        <end position="1384"/>
    </location>
</feature>
<keyword evidence="6 8" id="KW-0505">Motor protein</keyword>
<evidence type="ECO:0000259" key="11">
    <source>
        <dbReference type="PROSITE" id="PS51126"/>
    </source>
</evidence>
<dbReference type="Gene3D" id="3.30.70.1590">
    <property type="match status" value="1"/>
</dbReference>
<comment type="caution">
    <text evidence="13">The sequence shown here is derived from an EMBL/GenBank/DDBJ whole genome shotgun (WGS) entry which is preliminary data.</text>
</comment>
<dbReference type="PROSITE" id="PS51456">
    <property type="entry name" value="MYOSIN_MOTOR"/>
    <property type="match status" value="1"/>
</dbReference>
<dbReference type="SUPFAM" id="SSF52540">
    <property type="entry name" value="P-loop containing nucleoside triphosphate hydrolases"/>
    <property type="match status" value="3"/>
</dbReference>
<feature type="binding site" evidence="8">
    <location>
        <begin position="216"/>
        <end position="223"/>
    </location>
    <ligand>
        <name>ATP</name>
        <dbReference type="ChEBI" id="CHEBI:30616"/>
    </ligand>
</feature>
<dbReference type="SMART" id="SM01132">
    <property type="entry name" value="DIL"/>
    <property type="match status" value="1"/>
</dbReference>
<gene>
    <name evidence="13" type="ORF">CYNAS_LOCUS3990</name>
</gene>
<feature type="region of interest" description="Disordered" evidence="10">
    <location>
        <begin position="1118"/>
        <end position="1142"/>
    </location>
</feature>
<dbReference type="SMART" id="SM00015">
    <property type="entry name" value="IQ"/>
    <property type="match status" value="6"/>
</dbReference>
<dbReference type="GO" id="GO:0016459">
    <property type="term" value="C:myosin complex"/>
    <property type="evidence" value="ECO:0007669"/>
    <property type="project" value="UniProtKB-KW"/>
</dbReference>
<comment type="similarity">
    <text evidence="1 8">Belongs to the TRAFAC class myosin-kinesin ATPase superfamily. Myosin family.</text>
</comment>
<dbReference type="GO" id="GO:0000146">
    <property type="term" value="F:microfilament motor activity"/>
    <property type="evidence" value="ECO:0007669"/>
    <property type="project" value="TreeGrafter"/>
</dbReference>
<proteinExistence type="inferred from homology"/>
<dbReference type="PRINTS" id="PR00193">
    <property type="entry name" value="MYOSINHEAVY"/>
</dbReference>
<keyword evidence="4 9" id="KW-0175">Coiled coil</keyword>
<evidence type="ECO:0000256" key="6">
    <source>
        <dbReference type="ARBA" id="ARBA00023175"/>
    </source>
</evidence>
<dbReference type="Pfam" id="PF00612">
    <property type="entry name" value="IQ"/>
    <property type="match status" value="3"/>
</dbReference>
<protein>
    <submittedName>
        <fullName evidence="13">Uncharacterized protein</fullName>
    </submittedName>
</protein>
<dbReference type="Pfam" id="PF01843">
    <property type="entry name" value="DIL"/>
    <property type="match status" value="1"/>
</dbReference>
<dbReference type="PROSITE" id="PS50096">
    <property type="entry name" value="IQ"/>
    <property type="match status" value="5"/>
</dbReference>
<keyword evidence="2 8" id="KW-0547">Nucleotide-binding</keyword>
<dbReference type="InterPro" id="IPR001609">
    <property type="entry name" value="Myosin_head_motor_dom-like"/>
</dbReference>